<dbReference type="InterPro" id="IPR007110">
    <property type="entry name" value="Ig-like_dom"/>
</dbReference>
<dbReference type="InterPro" id="IPR036179">
    <property type="entry name" value="Ig-like_dom_sf"/>
</dbReference>
<dbReference type="Pfam" id="PF07679">
    <property type="entry name" value="I-set"/>
    <property type="match status" value="1"/>
</dbReference>
<dbReference type="SMART" id="SM00082">
    <property type="entry name" value="LRRCT"/>
    <property type="match status" value="1"/>
</dbReference>
<dbReference type="EMBL" id="AMQM01002953">
    <property type="status" value="NOT_ANNOTATED_CDS"/>
    <property type="molecule type" value="Genomic_DNA"/>
</dbReference>
<dbReference type="OMA" id="LLMCSRS"/>
<reference evidence="10" key="1">
    <citation type="submission" date="2012-12" db="EMBL/GenBank/DDBJ databases">
        <authorList>
            <person name="Hellsten U."/>
            <person name="Grimwood J."/>
            <person name="Chapman J.A."/>
            <person name="Shapiro H."/>
            <person name="Aerts A."/>
            <person name="Otillar R.P."/>
            <person name="Terry A.Y."/>
            <person name="Boore J.L."/>
            <person name="Simakov O."/>
            <person name="Marletaz F."/>
            <person name="Cho S.-J."/>
            <person name="Edsinger-Gonzales E."/>
            <person name="Havlak P."/>
            <person name="Kuo D.-H."/>
            <person name="Larsson T."/>
            <person name="Lv J."/>
            <person name="Arendt D."/>
            <person name="Savage R."/>
            <person name="Osoegawa K."/>
            <person name="de Jong P."/>
            <person name="Lindberg D.R."/>
            <person name="Seaver E.C."/>
            <person name="Weisblat D.A."/>
            <person name="Putnam N.H."/>
            <person name="Grigoriev I.V."/>
            <person name="Rokhsar D.S."/>
        </authorList>
    </citation>
    <scope>NUCLEOTIDE SEQUENCE</scope>
</reference>
<dbReference type="Gene3D" id="3.80.10.10">
    <property type="entry name" value="Ribonuclease Inhibitor"/>
    <property type="match status" value="1"/>
</dbReference>
<dbReference type="InterPro" id="IPR013783">
    <property type="entry name" value="Ig-like_fold"/>
</dbReference>
<dbReference type="SUPFAM" id="SSF48726">
    <property type="entry name" value="Immunoglobulin"/>
    <property type="match status" value="1"/>
</dbReference>
<dbReference type="PANTHER" id="PTHR24366">
    <property type="entry name" value="IG(IMMUNOGLOBULIN) AND LRR(LEUCINE RICH REPEAT) DOMAINS"/>
    <property type="match status" value="1"/>
</dbReference>
<keyword evidence="1" id="KW-0433">Leucine-rich repeat</keyword>
<dbReference type="Pfam" id="PF13855">
    <property type="entry name" value="LRR_8"/>
    <property type="match status" value="1"/>
</dbReference>
<dbReference type="eggNOG" id="KOG0619">
    <property type="taxonomic scope" value="Eukaryota"/>
</dbReference>
<gene>
    <name evidence="9" type="primary">20214897</name>
    <name evidence="8" type="ORF">HELRODRAFT_73506</name>
</gene>
<keyword evidence="4" id="KW-1015">Disulfide bond</keyword>
<dbReference type="InterPro" id="IPR003591">
    <property type="entry name" value="Leu-rich_rpt_typical-subtyp"/>
</dbReference>
<evidence type="ECO:0000256" key="6">
    <source>
        <dbReference type="ARBA" id="ARBA00023319"/>
    </source>
</evidence>
<keyword evidence="3" id="KW-0677">Repeat</keyword>
<dbReference type="SUPFAM" id="SSF52058">
    <property type="entry name" value="L domain-like"/>
    <property type="match status" value="1"/>
</dbReference>
<dbReference type="Proteomes" id="UP000015101">
    <property type="component" value="Unassembled WGS sequence"/>
</dbReference>
<dbReference type="KEGG" id="hro:HELRODRAFT_73506"/>
<dbReference type="RefSeq" id="XP_009012456.1">
    <property type="nucleotide sequence ID" value="XM_009014208.1"/>
</dbReference>
<evidence type="ECO:0000256" key="2">
    <source>
        <dbReference type="ARBA" id="ARBA00022729"/>
    </source>
</evidence>
<dbReference type="PROSITE" id="PS50835">
    <property type="entry name" value="IG_LIKE"/>
    <property type="match status" value="1"/>
</dbReference>
<protein>
    <recommendedName>
        <fullName evidence="7">Ig-like domain-containing protein</fullName>
    </recommendedName>
</protein>
<reference evidence="8 10" key="2">
    <citation type="journal article" date="2013" name="Nature">
        <title>Insights into bilaterian evolution from three spiralian genomes.</title>
        <authorList>
            <person name="Simakov O."/>
            <person name="Marletaz F."/>
            <person name="Cho S.J."/>
            <person name="Edsinger-Gonzales E."/>
            <person name="Havlak P."/>
            <person name="Hellsten U."/>
            <person name="Kuo D.H."/>
            <person name="Larsson T."/>
            <person name="Lv J."/>
            <person name="Arendt D."/>
            <person name="Savage R."/>
            <person name="Osoegawa K."/>
            <person name="de Jong P."/>
            <person name="Grimwood J."/>
            <person name="Chapman J.A."/>
            <person name="Shapiro H."/>
            <person name="Aerts A."/>
            <person name="Otillar R.P."/>
            <person name="Terry A.Y."/>
            <person name="Boore J.L."/>
            <person name="Grigoriev I.V."/>
            <person name="Lindberg D.R."/>
            <person name="Seaver E.C."/>
            <person name="Weisblat D.A."/>
            <person name="Putnam N.H."/>
            <person name="Rokhsar D.S."/>
        </authorList>
    </citation>
    <scope>NUCLEOTIDE SEQUENCE</scope>
</reference>
<name>T1G1E9_HELRO</name>
<evidence type="ECO:0000256" key="3">
    <source>
        <dbReference type="ARBA" id="ARBA00022737"/>
    </source>
</evidence>
<evidence type="ECO:0000256" key="5">
    <source>
        <dbReference type="ARBA" id="ARBA00023180"/>
    </source>
</evidence>
<dbReference type="InterPro" id="IPR003598">
    <property type="entry name" value="Ig_sub2"/>
</dbReference>
<dbReference type="SMART" id="SM00409">
    <property type="entry name" value="IG"/>
    <property type="match status" value="1"/>
</dbReference>
<dbReference type="HOGENOM" id="CLU_1055881_0_0_1"/>
<dbReference type="AlphaFoldDB" id="T1G1E9"/>
<accession>T1G1E9</accession>
<dbReference type="EMBL" id="KB095959">
    <property type="protein sequence ID" value="ESO09363.1"/>
    <property type="molecule type" value="Genomic_DNA"/>
</dbReference>
<keyword evidence="6" id="KW-0393">Immunoglobulin domain</keyword>
<proteinExistence type="predicted"/>
<dbReference type="STRING" id="6412.T1G1E9"/>
<dbReference type="InterPro" id="IPR013098">
    <property type="entry name" value="Ig_I-set"/>
</dbReference>
<dbReference type="InterPro" id="IPR000483">
    <property type="entry name" value="Cys-rich_flank_reg_C"/>
</dbReference>
<dbReference type="PROSITE" id="PS51450">
    <property type="entry name" value="LRR"/>
    <property type="match status" value="1"/>
</dbReference>
<keyword evidence="2" id="KW-0732">Signal</keyword>
<evidence type="ECO:0000313" key="9">
    <source>
        <dbReference type="EnsemblMetazoa" id="HelroP73506"/>
    </source>
</evidence>
<dbReference type="SMART" id="SM00408">
    <property type="entry name" value="IGc2"/>
    <property type="match status" value="1"/>
</dbReference>
<evidence type="ECO:0000256" key="4">
    <source>
        <dbReference type="ARBA" id="ARBA00023157"/>
    </source>
</evidence>
<evidence type="ECO:0000313" key="8">
    <source>
        <dbReference type="EMBL" id="ESO09363.1"/>
    </source>
</evidence>
<evidence type="ECO:0000313" key="10">
    <source>
        <dbReference type="Proteomes" id="UP000015101"/>
    </source>
</evidence>
<organism evidence="9 10">
    <name type="scientific">Helobdella robusta</name>
    <name type="common">Californian leech</name>
    <dbReference type="NCBI Taxonomy" id="6412"/>
    <lineage>
        <taxon>Eukaryota</taxon>
        <taxon>Metazoa</taxon>
        <taxon>Spiralia</taxon>
        <taxon>Lophotrochozoa</taxon>
        <taxon>Annelida</taxon>
        <taxon>Clitellata</taxon>
        <taxon>Hirudinea</taxon>
        <taxon>Rhynchobdellida</taxon>
        <taxon>Glossiphoniidae</taxon>
        <taxon>Helobdella</taxon>
    </lineage>
</organism>
<dbReference type="OrthoDB" id="6287768at2759"/>
<feature type="domain" description="Ig-like" evidence="7">
    <location>
        <begin position="166"/>
        <end position="264"/>
    </location>
</feature>
<dbReference type="PANTHER" id="PTHR24366:SF170">
    <property type="entry name" value="RE50361P"/>
    <property type="match status" value="1"/>
</dbReference>
<dbReference type="SMART" id="SM00369">
    <property type="entry name" value="LRR_TYP"/>
    <property type="match status" value="4"/>
</dbReference>
<dbReference type="Gene3D" id="2.60.40.10">
    <property type="entry name" value="Immunoglobulins"/>
    <property type="match status" value="1"/>
</dbReference>
<dbReference type="FunFam" id="2.60.40.10:FF:000032">
    <property type="entry name" value="palladin isoform X1"/>
    <property type="match status" value="1"/>
</dbReference>
<dbReference type="InParanoid" id="T1G1E9"/>
<dbReference type="InterPro" id="IPR032675">
    <property type="entry name" value="LRR_dom_sf"/>
</dbReference>
<dbReference type="CTD" id="20214897"/>
<sequence length="264" mass="29840">MDNLQILDLESNLLSSLPGPAFKHLKSLRILTVNNNPITHLGKNDFKYLSSIETLKFENCQIKNIEPSSFRPMNRLYELNLANNQLRHLHYQIKKSFSRLTVLRLYNNQWKCDCHLRWLRISLQSIPNWDFGSNSPICESPNNLRGVSWKNVAPDKFACSSTIQVPSATSVEVVLGSNATLKCTAWGDPAPIVTWFMKNEQLNENYNNVFDVNEGEIDELNSETGSSVESVLHVLSAKKSDAGSYMCLAENLAGKSEVMYNLLV</sequence>
<dbReference type="GeneID" id="20214897"/>
<keyword evidence="10" id="KW-1185">Reference proteome</keyword>
<dbReference type="InterPro" id="IPR001611">
    <property type="entry name" value="Leu-rich_rpt"/>
</dbReference>
<dbReference type="InterPro" id="IPR003599">
    <property type="entry name" value="Ig_sub"/>
</dbReference>
<evidence type="ECO:0000259" key="7">
    <source>
        <dbReference type="PROSITE" id="PS50835"/>
    </source>
</evidence>
<dbReference type="EnsemblMetazoa" id="HelroT73506">
    <property type="protein sequence ID" value="HelroP73506"/>
    <property type="gene ID" value="HelroG73506"/>
</dbReference>
<keyword evidence="5" id="KW-0325">Glycoprotein</keyword>
<reference evidence="9" key="3">
    <citation type="submission" date="2015-06" db="UniProtKB">
        <authorList>
            <consortium name="EnsemblMetazoa"/>
        </authorList>
    </citation>
    <scope>IDENTIFICATION</scope>
</reference>
<evidence type="ECO:0000256" key="1">
    <source>
        <dbReference type="ARBA" id="ARBA00022614"/>
    </source>
</evidence>